<reference evidence="14" key="3">
    <citation type="submission" date="2022-06" db="UniProtKB">
        <authorList>
            <consortium name="EnsemblMetazoa"/>
        </authorList>
    </citation>
    <scope>IDENTIFICATION</scope>
</reference>
<reference evidence="13" key="2">
    <citation type="submission" date="2020-01" db="EMBL/GenBank/DDBJ databases">
        <authorList>
            <person name="Korhonen P.K.K."/>
            <person name="Guangxu M.G."/>
            <person name="Wang T.W."/>
            <person name="Stroehlein A.J.S."/>
            <person name="Young N.D."/>
            <person name="Ang C.-S.A."/>
            <person name="Fernando D.W.F."/>
            <person name="Lu H.L."/>
            <person name="Taylor S.T."/>
            <person name="Ehtesham M.E.M."/>
            <person name="Najaraj S.H.N."/>
            <person name="Harsha G.H.G."/>
            <person name="Madugundu A.M."/>
            <person name="Renuse S.R."/>
            <person name="Holt D.H."/>
            <person name="Pandey A.P."/>
            <person name="Papenfuss A.P."/>
            <person name="Gasser R.B.G."/>
            <person name="Fischer K.F."/>
        </authorList>
    </citation>
    <scope>NUCLEOTIDE SEQUENCE</scope>
    <source>
        <strain evidence="13">SSS_KF_BRIS2020</strain>
    </source>
</reference>
<evidence type="ECO:0000256" key="6">
    <source>
        <dbReference type="ARBA" id="ARBA00022917"/>
    </source>
</evidence>
<dbReference type="OrthoDB" id="1706657at2759"/>
<dbReference type="Gene3D" id="3.90.740.10">
    <property type="entry name" value="Valyl/Leucyl/Isoleucyl-tRNA synthetase, editing domain"/>
    <property type="match status" value="1"/>
</dbReference>
<comment type="similarity">
    <text evidence="1 10">Belongs to the class-I aminoacyl-tRNA synthetase family.</text>
</comment>
<dbReference type="InterPro" id="IPR023586">
    <property type="entry name" value="Ile-tRNA-ligase_type2"/>
</dbReference>
<dbReference type="Gene3D" id="3.40.50.620">
    <property type="entry name" value="HUPs"/>
    <property type="match status" value="2"/>
</dbReference>
<evidence type="ECO:0000259" key="11">
    <source>
        <dbReference type="Pfam" id="PF00133"/>
    </source>
</evidence>
<dbReference type="InterPro" id="IPR009008">
    <property type="entry name" value="Val/Leu/Ile-tRNA-synth_edit"/>
</dbReference>
<evidence type="ECO:0000313" key="15">
    <source>
        <dbReference type="Proteomes" id="UP000070412"/>
    </source>
</evidence>
<dbReference type="GO" id="GO:0006428">
    <property type="term" value="P:isoleucyl-tRNA aminoacylation"/>
    <property type="evidence" value="ECO:0007669"/>
    <property type="project" value="InterPro"/>
</dbReference>
<dbReference type="InterPro" id="IPR036322">
    <property type="entry name" value="WD40_repeat_dom_sf"/>
</dbReference>
<dbReference type="GO" id="GO:0002161">
    <property type="term" value="F:aminoacyl-tRNA deacylase activity"/>
    <property type="evidence" value="ECO:0007669"/>
    <property type="project" value="InterPro"/>
</dbReference>
<dbReference type="CDD" id="cd00818">
    <property type="entry name" value="IleRS_core"/>
    <property type="match status" value="1"/>
</dbReference>
<dbReference type="FunFam" id="3.40.50.620:FF:000023">
    <property type="entry name" value="Isoleucyl-tRNA synthetase,cytoplasmic"/>
    <property type="match status" value="1"/>
</dbReference>
<evidence type="ECO:0000259" key="12">
    <source>
        <dbReference type="Pfam" id="PF08264"/>
    </source>
</evidence>
<dbReference type="EMBL" id="WVUK01000052">
    <property type="protein sequence ID" value="KAF7494685.1"/>
    <property type="molecule type" value="Genomic_DNA"/>
</dbReference>
<dbReference type="PANTHER" id="PTHR42780">
    <property type="entry name" value="SOLEUCYL-TRNA SYNTHETASE"/>
    <property type="match status" value="1"/>
</dbReference>
<evidence type="ECO:0000313" key="14">
    <source>
        <dbReference type="EnsemblMetazoa" id="KAF7494685.1"/>
    </source>
</evidence>
<proteinExistence type="inferred from homology"/>
<keyword evidence="6 10" id="KW-0648">Protein biosynthesis</keyword>
<dbReference type="SUPFAM" id="SSF50978">
    <property type="entry name" value="WD40 repeat-like"/>
    <property type="match status" value="1"/>
</dbReference>
<evidence type="ECO:0000256" key="5">
    <source>
        <dbReference type="ARBA" id="ARBA00022840"/>
    </source>
</evidence>
<dbReference type="InterPro" id="IPR002300">
    <property type="entry name" value="aa-tRNA-synth_Ia"/>
</dbReference>
<dbReference type="InterPro" id="IPR002301">
    <property type="entry name" value="Ile-tRNA-ligase"/>
</dbReference>
<dbReference type="SUPFAM" id="SSF52374">
    <property type="entry name" value="Nucleotidylyl transferase"/>
    <property type="match status" value="1"/>
</dbReference>
<dbReference type="SUPFAM" id="SSF47323">
    <property type="entry name" value="Anticodon-binding domain of a subclass of class I aminoacyl-tRNA synthetases"/>
    <property type="match status" value="1"/>
</dbReference>
<dbReference type="Pfam" id="PF08264">
    <property type="entry name" value="Anticodon_1"/>
    <property type="match status" value="1"/>
</dbReference>
<keyword evidence="3 10" id="KW-0436">Ligase</keyword>
<dbReference type="GO" id="GO:0000049">
    <property type="term" value="F:tRNA binding"/>
    <property type="evidence" value="ECO:0007669"/>
    <property type="project" value="InterPro"/>
</dbReference>
<dbReference type="InterPro" id="IPR001412">
    <property type="entry name" value="aa-tRNA-synth_I_CS"/>
</dbReference>
<evidence type="ECO:0000256" key="1">
    <source>
        <dbReference type="ARBA" id="ARBA00005594"/>
    </source>
</evidence>
<evidence type="ECO:0000256" key="2">
    <source>
        <dbReference type="ARBA" id="ARBA00013165"/>
    </source>
</evidence>
<dbReference type="InterPro" id="IPR013155">
    <property type="entry name" value="M/V/L/I-tRNA-synth_anticd-bd"/>
</dbReference>
<accession>A0A834VGC8</accession>
<dbReference type="SUPFAM" id="SSF50677">
    <property type="entry name" value="ValRS/IleRS/LeuRS editing domain"/>
    <property type="match status" value="1"/>
</dbReference>
<name>A0A834VGC8_SARSC</name>
<dbReference type="InterPro" id="IPR014729">
    <property type="entry name" value="Rossmann-like_a/b/a_fold"/>
</dbReference>
<dbReference type="PRINTS" id="PR00984">
    <property type="entry name" value="TRNASYNTHILE"/>
</dbReference>
<dbReference type="GO" id="GO:0004822">
    <property type="term" value="F:isoleucine-tRNA ligase activity"/>
    <property type="evidence" value="ECO:0007669"/>
    <property type="project" value="UniProtKB-EC"/>
</dbReference>
<sequence length="1498" mass="173452">MVQLRSGLIGLFHMNLNRIAKELPPTLTLIVGFKSYAMTFATSFVVNDQYLGSLDENNAEKIVLRNFDFLDDDISFNLQFKDDEKHGIIISLYCIIQLEQVYFIIAFESGFLELFRSTLTDFDGEIKSKNAECCSTLRIESEMILSMDFNQTKMFGVLVNASNDVCVWRLENKLCNDRKILIFNDKFLKRISIKEDGLVSCSIRSDGKIFAIGTKNGRVRVFSGKTAKLLAVLTHHFYPIRVLKFTENLNREKNSDHQKYLLFRLQGDNFHSIKIASSVAFYVKNTMLDAVPESLDFSQAEEDIFKFWTDVDAFRTSVKQSAQANRPAYVFYDGPPFATGLPHYGHILAGTIKDIVLRWAHMSGYHVERRFGWDTHGLPIEFEIDKTLNIKSPDDVMMMGIKAYNDECRKIVMRYSDAWRKIVLRLGRWIDFDNDYKTLYPEFMESVWWIFKQMFNKGLVYNGVKVMPYSSACSTPLSNFESGQNYKEVVDPAVIISFPLVNDPTVSLLAWTTTPWTLPSNLLVCVNPDLEYFKIKDKKTQKLYIILGTRLNMLYKKPEEECEIIERFCGLKLQGLHYQPLFDYFADYGKSINAFVVACDNYVTSESGTGLVHCAPFFGEDDYRVAIKIGVVTKDGKVVCPIDSKCCFIEPVTDFIGKYVKDADKDIIKMLKSKDRLVRDATTKHSYPFCWRSDTPLIYRAVSSWFVRVEQFSQMLVETNKQTHWVPDFIKEKRFELEDLSGVRVTDLHRENVDPIEIPSKRPGMPPLRRVSEVFDCWFESGSMPYAQSHYPFENKKLFEENFPANFIAEGVDQTRGWFYTLLVISTLLFGKPPFKNLIANGLVLASDGQKMSKRKKNYPDPLEIVKKYGADALRLYLINSPAVRAENLRFREEGVRDLLKDVFIPWFNAYRFLVQNIFLYEQTNPDKRFQYDKNNNFNSDNIMDRWILSFTQSLFKFIKKEMKAYRLYTVVPKLVKFFDNLTNWYVRMNRKRLKGDFGERDTRQALDSLFSVLFCMLEMMAPFTPFITDYMYQNLKKVIVTETAPKTTQESIHYLMHSSVIESLIDIDVERKVSFMQTVIDLGRLLRDRRNMPLKYPLPEIVVITNSQQTIDDIQSLKQFILDELNVRDLKLSMNKEEYGVQLSAEPDIKSLGIKLRNESKKIIQAIRELSDERLMQYQLNPDNFVVEGYCLQPGEMRIRYKLAETGLDRNIAEKYEADSQNGVLVLLNVCADSKMIDEGTAREIINRVQKLRKEAKLAPTDPIRVYYKVLSNQDDKSSPSLDLNRICYEFNEFIKNSLKSEFINLEGNGGKNEDQLDLITRSICEIKGEKIELFIESISSIKSESNDMFVKFKNLELKIFDKIVRKTILLENPCGTELDDFIQTFKDWKLSAEQDKPVNEYLNIKAFNSNDGGVDAIAINGTILLRTIIVKDDGMWKSYQSKQSANSKKLSPDDIRELYSDCSFTELLLKEQNFSSFDGDDQLISKLSGRTAYLRI</sequence>
<dbReference type="InterPro" id="IPR015943">
    <property type="entry name" value="WD40/YVTN_repeat-like_dom_sf"/>
</dbReference>
<dbReference type="CDD" id="cd07961">
    <property type="entry name" value="Anticodon_Ia_Ile_ABEc"/>
    <property type="match status" value="1"/>
</dbReference>
<dbReference type="PANTHER" id="PTHR42780:SF1">
    <property type="entry name" value="ISOLEUCINE--TRNA LIGASE, CYTOPLASMIC"/>
    <property type="match status" value="1"/>
</dbReference>
<dbReference type="FunFam" id="1.10.730.10:FF:000004">
    <property type="entry name" value="Isoleucyl-tRNA synthetase, cytoplasmic"/>
    <property type="match status" value="1"/>
</dbReference>
<dbReference type="Gene3D" id="2.130.10.10">
    <property type="entry name" value="YVTN repeat-like/Quinoprotein amine dehydrogenase"/>
    <property type="match status" value="1"/>
</dbReference>
<evidence type="ECO:0000313" key="13">
    <source>
        <dbReference type="EMBL" id="KAF7494685.1"/>
    </source>
</evidence>
<feature type="domain" description="Aminoacyl-tRNA synthetase class Ia" evidence="11">
    <location>
        <begin position="747"/>
        <end position="889"/>
    </location>
</feature>
<dbReference type="Pfam" id="PF00133">
    <property type="entry name" value="tRNA-synt_1"/>
    <property type="match status" value="2"/>
</dbReference>
<evidence type="ECO:0000256" key="8">
    <source>
        <dbReference type="ARBA" id="ARBA00032665"/>
    </source>
</evidence>
<feature type="domain" description="Methionyl/Valyl/Leucyl/Isoleucyl-tRNA synthetase anticodon-binding" evidence="12">
    <location>
        <begin position="945"/>
        <end position="1100"/>
    </location>
</feature>
<organism evidence="13">
    <name type="scientific">Sarcoptes scabiei</name>
    <name type="common">Itch mite</name>
    <name type="synonym">Acarus scabiei</name>
    <dbReference type="NCBI Taxonomy" id="52283"/>
    <lineage>
        <taxon>Eukaryota</taxon>
        <taxon>Metazoa</taxon>
        <taxon>Ecdysozoa</taxon>
        <taxon>Arthropoda</taxon>
        <taxon>Chelicerata</taxon>
        <taxon>Arachnida</taxon>
        <taxon>Acari</taxon>
        <taxon>Acariformes</taxon>
        <taxon>Sarcoptiformes</taxon>
        <taxon>Astigmata</taxon>
        <taxon>Psoroptidia</taxon>
        <taxon>Sarcoptoidea</taxon>
        <taxon>Sarcoptidae</taxon>
        <taxon>Sarcoptinae</taxon>
        <taxon>Sarcoptes</taxon>
    </lineage>
</organism>
<dbReference type="InterPro" id="IPR033709">
    <property type="entry name" value="Anticodon_Ile_ABEc"/>
</dbReference>
<comment type="catalytic activity">
    <reaction evidence="9">
        <text>tRNA(Ile) + L-isoleucine + ATP = L-isoleucyl-tRNA(Ile) + AMP + diphosphate</text>
        <dbReference type="Rhea" id="RHEA:11060"/>
        <dbReference type="Rhea" id="RHEA-COMP:9666"/>
        <dbReference type="Rhea" id="RHEA-COMP:9695"/>
        <dbReference type="ChEBI" id="CHEBI:30616"/>
        <dbReference type="ChEBI" id="CHEBI:33019"/>
        <dbReference type="ChEBI" id="CHEBI:58045"/>
        <dbReference type="ChEBI" id="CHEBI:78442"/>
        <dbReference type="ChEBI" id="CHEBI:78528"/>
        <dbReference type="ChEBI" id="CHEBI:456215"/>
        <dbReference type="EC" id="6.1.1.5"/>
    </reaction>
</comment>
<dbReference type="PROSITE" id="PS00178">
    <property type="entry name" value="AA_TRNA_LIGASE_I"/>
    <property type="match status" value="1"/>
</dbReference>
<dbReference type="InterPro" id="IPR009080">
    <property type="entry name" value="tRNAsynth_Ia_anticodon-bd"/>
</dbReference>
<reference evidence="15" key="1">
    <citation type="journal article" date="2020" name="PLoS Negl. Trop. Dis.">
        <title>High-quality nuclear genome for Sarcoptes scabiei-A critical resource for a neglected parasite.</title>
        <authorList>
            <person name="Korhonen P.K."/>
            <person name="Gasser R.B."/>
            <person name="Ma G."/>
            <person name="Wang T."/>
            <person name="Stroehlein A.J."/>
            <person name="Young N.D."/>
            <person name="Ang C.S."/>
            <person name="Fernando D.D."/>
            <person name="Lu H.C."/>
            <person name="Taylor S."/>
            <person name="Reynolds S.L."/>
            <person name="Mofiz E."/>
            <person name="Najaraj S.H."/>
            <person name="Gowda H."/>
            <person name="Madugundu A."/>
            <person name="Renuse S."/>
            <person name="Holt D."/>
            <person name="Pandey A."/>
            <person name="Papenfuss A.T."/>
            <person name="Fischer K."/>
        </authorList>
    </citation>
    <scope>NUCLEOTIDE SEQUENCE [LARGE SCALE GENOMIC DNA]</scope>
</reference>
<dbReference type="EC" id="6.1.1.5" evidence="2"/>
<dbReference type="EnsemblMetazoa" id="SSS_2215s_mrna">
    <property type="protein sequence ID" value="KAF7494685.1"/>
    <property type="gene ID" value="SSS_2215"/>
</dbReference>
<keyword evidence="4 10" id="KW-0547">Nucleotide-binding</keyword>
<dbReference type="Pfam" id="PF19302">
    <property type="entry name" value="DUF5915"/>
    <property type="match status" value="1"/>
</dbReference>
<keyword evidence="7 10" id="KW-0030">Aminoacyl-tRNA synthetase</keyword>
<evidence type="ECO:0000256" key="9">
    <source>
        <dbReference type="ARBA" id="ARBA00048359"/>
    </source>
</evidence>
<feature type="domain" description="Aminoacyl-tRNA synthetase class Ia" evidence="11">
    <location>
        <begin position="304"/>
        <end position="736"/>
    </location>
</feature>
<evidence type="ECO:0000256" key="4">
    <source>
        <dbReference type="ARBA" id="ARBA00022741"/>
    </source>
</evidence>
<evidence type="ECO:0000256" key="3">
    <source>
        <dbReference type="ARBA" id="ARBA00022598"/>
    </source>
</evidence>
<dbReference type="Gene3D" id="1.10.730.10">
    <property type="entry name" value="Isoleucyl-tRNA Synthetase, Domain 1"/>
    <property type="match status" value="1"/>
</dbReference>
<dbReference type="Proteomes" id="UP000070412">
    <property type="component" value="Unassembled WGS sequence"/>
</dbReference>
<evidence type="ECO:0000256" key="10">
    <source>
        <dbReference type="RuleBase" id="RU363035"/>
    </source>
</evidence>
<dbReference type="GO" id="GO:0005524">
    <property type="term" value="F:ATP binding"/>
    <property type="evidence" value="ECO:0007669"/>
    <property type="project" value="UniProtKB-KW"/>
</dbReference>
<evidence type="ECO:0000256" key="7">
    <source>
        <dbReference type="ARBA" id="ARBA00023146"/>
    </source>
</evidence>
<gene>
    <name evidence="13" type="ORF">SSS_2215</name>
</gene>
<keyword evidence="15" id="KW-1185">Reference proteome</keyword>
<keyword evidence="5 10" id="KW-0067">ATP-binding</keyword>
<protein>
    <recommendedName>
        <fullName evidence="2">isoleucine--tRNA ligase</fullName>
        <ecNumber evidence="2">6.1.1.5</ecNumber>
    </recommendedName>
    <alternativeName>
        <fullName evidence="8">Isoleucyl-tRNA synthetase</fullName>
    </alternativeName>
</protein>